<sequence length="77" mass="8771">KPQYQIYSSINKNTGADSEASTETMSMKHFYCDQPFIPNICVHVNIAIVCAQFKSQGIPDILTRLECKDRRMDNLTT</sequence>
<evidence type="ECO:0000313" key="1">
    <source>
        <dbReference type="Ensembl" id="ENSMMOP00000008454.1"/>
    </source>
</evidence>
<dbReference type="Ensembl" id="ENSMMOT00000008608.1">
    <property type="protein sequence ID" value="ENSMMOP00000008454.1"/>
    <property type="gene ID" value="ENSMMOG00000006546.1"/>
</dbReference>
<dbReference type="Proteomes" id="UP000261620">
    <property type="component" value="Unplaced"/>
</dbReference>
<protein>
    <submittedName>
        <fullName evidence="1">Uncharacterized protein</fullName>
    </submittedName>
</protein>
<accession>A0A3Q3WHZ2</accession>
<proteinExistence type="predicted"/>
<reference evidence="1" key="1">
    <citation type="submission" date="2025-08" db="UniProtKB">
        <authorList>
            <consortium name="Ensembl"/>
        </authorList>
    </citation>
    <scope>IDENTIFICATION</scope>
</reference>
<name>A0A3Q3WHZ2_MOLML</name>
<dbReference type="AlphaFoldDB" id="A0A3Q3WHZ2"/>
<reference evidence="1" key="2">
    <citation type="submission" date="2025-09" db="UniProtKB">
        <authorList>
            <consortium name="Ensembl"/>
        </authorList>
    </citation>
    <scope>IDENTIFICATION</scope>
</reference>
<evidence type="ECO:0000313" key="2">
    <source>
        <dbReference type="Proteomes" id="UP000261620"/>
    </source>
</evidence>
<keyword evidence="2" id="KW-1185">Reference proteome</keyword>
<organism evidence="1 2">
    <name type="scientific">Mola mola</name>
    <name type="common">Ocean sunfish</name>
    <name type="synonym">Tetraodon mola</name>
    <dbReference type="NCBI Taxonomy" id="94237"/>
    <lineage>
        <taxon>Eukaryota</taxon>
        <taxon>Metazoa</taxon>
        <taxon>Chordata</taxon>
        <taxon>Craniata</taxon>
        <taxon>Vertebrata</taxon>
        <taxon>Euteleostomi</taxon>
        <taxon>Actinopterygii</taxon>
        <taxon>Neopterygii</taxon>
        <taxon>Teleostei</taxon>
        <taxon>Neoteleostei</taxon>
        <taxon>Acanthomorphata</taxon>
        <taxon>Eupercaria</taxon>
        <taxon>Tetraodontiformes</taxon>
        <taxon>Molidae</taxon>
        <taxon>Mola</taxon>
    </lineage>
</organism>